<dbReference type="RefSeq" id="WP_220380002.1">
    <property type="nucleotide sequence ID" value="NZ_CP080544.1"/>
</dbReference>
<sequence>MKFQNAIAISVLCLSATAAVGAQERKVTCWQEGGRQVCGDAMPASAANSARKVYNAQGVMTDSQGRVLSPAERAAADAANAARTRSDEEKAREAREQMALAESYPSEQDLNRAYQLRLDISKGSVMAATASLSTQRKALIAVLQQAAEAEMSGKPVSKAQADAVTSQRNVLISTMNSLNQMRAEKDKIDTDYQAAVVRYRKAKLVPLDGPVIPLSK</sequence>
<keyword evidence="3" id="KW-1185">Reference proteome</keyword>
<proteinExistence type="predicted"/>
<gene>
    <name evidence="2" type="ORF">H8L67_01285</name>
</gene>
<dbReference type="EMBL" id="CP080544">
    <property type="protein sequence ID" value="QYR53184.1"/>
    <property type="molecule type" value="Genomic_DNA"/>
</dbReference>
<protein>
    <recommendedName>
        <fullName evidence="4">DUF4124 domain-containing protein</fullName>
    </recommendedName>
</protein>
<evidence type="ECO:0000313" key="2">
    <source>
        <dbReference type="EMBL" id="QYR53184.1"/>
    </source>
</evidence>
<evidence type="ECO:0000256" key="1">
    <source>
        <dbReference type="SAM" id="SignalP"/>
    </source>
</evidence>
<evidence type="ECO:0000313" key="3">
    <source>
        <dbReference type="Proteomes" id="UP000824755"/>
    </source>
</evidence>
<accession>A0ABX8WQT5</accession>
<keyword evidence="1" id="KW-0732">Signal</keyword>
<dbReference type="Proteomes" id="UP000824755">
    <property type="component" value="Chromosome"/>
</dbReference>
<feature type="chain" id="PRO_5046327487" description="DUF4124 domain-containing protein" evidence="1">
    <location>
        <begin position="19"/>
        <end position="216"/>
    </location>
</feature>
<feature type="signal peptide" evidence="1">
    <location>
        <begin position="1"/>
        <end position="18"/>
    </location>
</feature>
<name>A0ABX8WQT5_9GAMM</name>
<reference evidence="2 3" key="1">
    <citation type="submission" date="2021-08" db="EMBL/GenBank/DDBJ databases">
        <title>Lysobacter sp. strain CJ11 Genome sequencing and assembly.</title>
        <authorList>
            <person name="Kim I."/>
        </authorList>
    </citation>
    <scope>NUCLEOTIDE SEQUENCE [LARGE SCALE GENOMIC DNA]</scope>
    <source>
        <strain evidence="2 3">CJ11</strain>
    </source>
</reference>
<evidence type="ECO:0008006" key="4">
    <source>
        <dbReference type="Google" id="ProtNLM"/>
    </source>
</evidence>
<organism evidence="2 3">
    <name type="scientific">Lysobacter soyae</name>
    <dbReference type="NCBI Taxonomy" id="2764185"/>
    <lineage>
        <taxon>Bacteria</taxon>
        <taxon>Pseudomonadati</taxon>
        <taxon>Pseudomonadota</taxon>
        <taxon>Gammaproteobacteria</taxon>
        <taxon>Lysobacterales</taxon>
        <taxon>Lysobacteraceae</taxon>
        <taxon>Lysobacter</taxon>
    </lineage>
</organism>